<feature type="compositionally biased region" description="Low complexity" evidence="1">
    <location>
        <begin position="70"/>
        <end position="79"/>
    </location>
</feature>
<name>A0A834I3I0_RHYFE</name>
<sequence>MLAKATIHSNPTQFARRTATRRPATQRVSNQVTIEKPKGRKEPNLIQGKNLSLQILRPLQTHVPEETSSRSHTTGTTSTRPHLAVETKNPNRIHSCQRKEEVSYLSYSDYEHSIQDIQI</sequence>
<protein>
    <submittedName>
        <fullName evidence="2">Uncharacterized protein</fullName>
    </submittedName>
</protein>
<evidence type="ECO:0000313" key="2">
    <source>
        <dbReference type="EMBL" id="KAF7273740.1"/>
    </source>
</evidence>
<proteinExistence type="predicted"/>
<dbReference type="AlphaFoldDB" id="A0A834I3I0"/>
<dbReference type="EMBL" id="JAACXV010013313">
    <property type="protein sequence ID" value="KAF7273740.1"/>
    <property type="molecule type" value="Genomic_DNA"/>
</dbReference>
<feature type="region of interest" description="Disordered" evidence="1">
    <location>
        <begin position="1"/>
        <end position="30"/>
    </location>
</feature>
<feature type="compositionally biased region" description="Low complexity" evidence="1">
    <location>
        <begin position="11"/>
        <end position="27"/>
    </location>
</feature>
<organism evidence="2 3">
    <name type="scientific">Rhynchophorus ferrugineus</name>
    <name type="common">Red palm weevil</name>
    <name type="synonym">Curculio ferrugineus</name>
    <dbReference type="NCBI Taxonomy" id="354439"/>
    <lineage>
        <taxon>Eukaryota</taxon>
        <taxon>Metazoa</taxon>
        <taxon>Ecdysozoa</taxon>
        <taxon>Arthropoda</taxon>
        <taxon>Hexapoda</taxon>
        <taxon>Insecta</taxon>
        <taxon>Pterygota</taxon>
        <taxon>Neoptera</taxon>
        <taxon>Endopterygota</taxon>
        <taxon>Coleoptera</taxon>
        <taxon>Polyphaga</taxon>
        <taxon>Cucujiformia</taxon>
        <taxon>Curculionidae</taxon>
        <taxon>Dryophthorinae</taxon>
        <taxon>Rhynchophorus</taxon>
    </lineage>
</organism>
<gene>
    <name evidence="2" type="ORF">GWI33_013559</name>
</gene>
<accession>A0A834I3I0</accession>
<keyword evidence="3" id="KW-1185">Reference proteome</keyword>
<evidence type="ECO:0000256" key="1">
    <source>
        <dbReference type="SAM" id="MobiDB-lite"/>
    </source>
</evidence>
<reference evidence="2" key="1">
    <citation type="submission" date="2020-08" db="EMBL/GenBank/DDBJ databases">
        <title>Genome sequencing and assembly of the red palm weevil Rhynchophorus ferrugineus.</title>
        <authorList>
            <person name="Dias G.B."/>
            <person name="Bergman C.M."/>
            <person name="Manee M."/>
        </authorList>
    </citation>
    <scope>NUCLEOTIDE SEQUENCE</scope>
    <source>
        <strain evidence="2">AA-2017</strain>
        <tissue evidence="2">Whole larva</tissue>
    </source>
</reference>
<dbReference type="Proteomes" id="UP000625711">
    <property type="component" value="Unassembled WGS sequence"/>
</dbReference>
<comment type="caution">
    <text evidence="2">The sequence shown here is derived from an EMBL/GenBank/DDBJ whole genome shotgun (WGS) entry which is preliminary data.</text>
</comment>
<feature type="region of interest" description="Disordered" evidence="1">
    <location>
        <begin position="62"/>
        <end position="92"/>
    </location>
</feature>
<evidence type="ECO:0000313" key="3">
    <source>
        <dbReference type="Proteomes" id="UP000625711"/>
    </source>
</evidence>